<accession>V9LD23</accession>
<reference evidence="2" key="1">
    <citation type="journal article" date="2014" name="Nature">
        <title>Elephant shark genome provides unique insights into gnathostome evolution.</title>
        <authorList>
            <consortium name="International Elephant Shark Genome Sequencing Consortium"/>
            <person name="Venkatesh B."/>
            <person name="Lee A.P."/>
            <person name="Ravi V."/>
            <person name="Maurya A.K."/>
            <person name="Lian M.M."/>
            <person name="Swann J.B."/>
            <person name="Ohta Y."/>
            <person name="Flajnik M.F."/>
            <person name="Sutoh Y."/>
            <person name="Kasahara M."/>
            <person name="Hoon S."/>
            <person name="Gangu V."/>
            <person name="Roy S.W."/>
            <person name="Irimia M."/>
            <person name="Korzh V."/>
            <person name="Kondrychyn I."/>
            <person name="Lim Z.W."/>
            <person name="Tay B.H."/>
            <person name="Tohari S."/>
            <person name="Kong K.W."/>
            <person name="Ho S."/>
            <person name="Lorente-Galdos B."/>
            <person name="Quilez J."/>
            <person name="Marques-Bonet T."/>
            <person name="Raney B.J."/>
            <person name="Ingham P.W."/>
            <person name="Tay A."/>
            <person name="Hillier L.W."/>
            <person name="Minx P."/>
            <person name="Boehm T."/>
            <person name="Wilson R.K."/>
            <person name="Brenner S."/>
            <person name="Warren W.C."/>
        </authorList>
    </citation>
    <scope>NUCLEOTIDE SEQUENCE</scope>
    <source>
        <tissue evidence="2">Muscle</tissue>
    </source>
</reference>
<dbReference type="Gene3D" id="3.40.50.12700">
    <property type="match status" value="1"/>
</dbReference>
<dbReference type="EMBL" id="JW877616">
    <property type="protein sequence ID" value="AFP10133.1"/>
    <property type="molecule type" value="mRNA"/>
</dbReference>
<evidence type="ECO:0000256" key="1">
    <source>
        <dbReference type="SAM" id="MobiDB-lite"/>
    </source>
</evidence>
<evidence type="ECO:0000313" key="2">
    <source>
        <dbReference type="EMBL" id="AFP10133.1"/>
    </source>
</evidence>
<feature type="region of interest" description="Disordered" evidence="1">
    <location>
        <begin position="77"/>
        <end position="96"/>
    </location>
</feature>
<sequence>WEFGAEGEGGVLCKNKPKNRNGSVGEEYLLSRRGGWVSVRKGSGCRGKVMRQDKASLVLSNSLSPLERDNMETQRLAEADKDVPSPETVQQPVREGVEKRKKTRQVVLLGDLTIWFTDRILCKLDRENRMVSCLLGVQVEDLTSQVDKMLEGAGEEPIAVVHVGRNYVDISRPEIVHAKFKAIGRKLMGKTSNAVFSEVLPIPRASEERQRVIRKTNAWLRHCCRESGFRFIR</sequence>
<dbReference type="AlphaFoldDB" id="V9LD23"/>
<proteinExistence type="evidence at transcript level"/>
<name>V9LD23_CALMI</name>
<organism evidence="2">
    <name type="scientific">Callorhinchus milii</name>
    <name type="common">Ghost shark</name>
    <dbReference type="NCBI Taxonomy" id="7868"/>
    <lineage>
        <taxon>Eukaryota</taxon>
        <taxon>Metazoa</taxon>
        <taxon>Chordata</taxon>
        <taxon>Craniata</taxon>
        <taxon>Vertebrata</taxon>
        <taxon>Chondrichthyes</taxon>
        <taxon>Holocephali</taxon>
        <taxon>Chimaeriformes</taxon>
        <taxon>Callorhinchidae</taxon>
        <taxon>Callorhinchus</taxon>
    </lineage>
</organism>
<dbReference type="Gene3D" id="3.40.50.12690">
    <property type="match status" value="1"/>
</dbReference>
<protein>
    <submittedName>
        <fullName evidence="2">Uncharacterized protein</fullName>
    </submittedName>
</protein>
<feature type="non-terminal residue" evidence="2">
    <location>
        <position position="1"/>
    </location>
</feature>